<keyword evidence="2" id="KW-1185">Reference proteome</keyword>
<evidence type="ECO:0000313" key="1">
    <source>
        <dbReference type="EMBL" id="KAK5782051.1"/>
    </source>
</evidence>
<proteinExistence type="predicted"/>
<accession>A0AAN8A9I2</accession>
<dbReference type="EMBL" id="JAWIZZ010000022">
    <property type="protein sequence ID" value="KAK5782051.1"/>
    <property type="molecule type" value="Genomic_DNA"/>
</dbReference>
<evidence type="ECO:0008006" key="3">
    <source>
        <dbReference type="Google" id="ProtNLM"/>
    </source>
</evidence>
<protein>
    <recommendedName>
        <fullName evidence="3">Ferric reductase NAD binding domain-containing protein</fullName>
    </recommendedName>
</protein>
<gene>
    <name evidence="1" type="ORF">RI543_000537</name>
</gene>
<dbReference type="Proteomes" id="UP001306508">
    <property type="component" value="Unassembled WGS sequence"/>
</dbReference>
<evidence type="ECO:0000313" key="2">
    <source>
        <dbReference type="Proteomes" id="UP001306508"/>
    </source>
</evidence>
<comment type="caution">
    <text evidence="1">The sequence shown here is derived from an EMBL/GenBank/DDBJ whole genome shotgun (WGS) entry which is preliminary data.</text>
</comment>
<sequence length="369" mass="41636">MSQLAKQPVLPASHIRLQTTNTTSPESTSLFPLFSHSSENSIRNPFQVSSAHLRSSSLHFFVDARRVLIFVGGSAISFGLPLLSVLNFNGVMVRLVWCVRDYRDVKILNYLKIHYYQGLEIFISGKSQSSNNNNNNNNNDDDNGGDDDIKIDYYDYDHSCSTRADSQTSLLHERNNRLKYTVDSISEDEIDFTGADLNSPLIKILDSKNSSKNMFRKLQVIEPPTNMNTNCVNLNSDPNHLCTEARSEENDEERIKLPSFVKVSYGRPKLDDSYYEWCLQRECNSTGNLSQNTHNTNSTNHTHSHNFNSDTTAVSCVDNQCLESDLGDKDEEILSNVWVVAVGPTGLVKTTRSWANDCGLRFHGEEFTL</sequence>
<reference evidence="2" key="1">
    <citation type="submission" date="2023-07" db="EMBL/GenBank/DDBJ databases">
        <title>A draft genome of Kazachstania heterogenica Y-27499.</title>
        <authorList>
            <person name="Donic C."/>
            <person name="Kralova J.S."/>
            <person name="Fidel L."/>
            <person name="Ben-Dor S."/>
            <person name="Jung S."/>
        </authorList>
    </citation>
    <scope>NUCLEOTIDE SEQUENCE [LARGE SCALE GENOMIC DNA]</scope>
    <source>
        <strain evidence="2">Y27499</strain>
    </source>
</reference>
<organism evidence="1 2">
    <name type="scientific">Arxiozyma heterogenica</name>
    <dbReference type="NCBI Taxonomy" id="278026"/>
    <lineage>
        <taxon>Eukaryota</taxon>
        <taxon>Fungi</taxon>
        <taxon>Dikarya</taxon>
        <taxon>Ascomycota</taxon>
        <taxon>Saccharomycotina</taxon>
        <taxon>Saccharomycetes</taxon>
        <taxon>Saccharomycetales</taxon>
        <taxon>Saccharomycetaceae</taxon>
        <taxon>Arxiozyma</taxon>
    </lineage>
</organism>
<dbReference type="AlphaFoldDB" id="A0AAN8A9I2"/>
<name>A0AAN8A9I2_9SACH</name>